<organism evidence="14 15">
    <name type="scientific">Paralvinella palmiformis</name>
    <dbReference type="NCBI Taxonomy" id="53620"/>
    <lineage>
        <taxon>Eukaryota</taxon>
        <taxon>Metazoa</taxon>
        <taxon>Spiralia</taxon>
        <taxon>Lophotrochozoa</taxon>
        <taxon>Annelida</taxon>
        <taxon>Polychaeta</taxon>
        <taxon>Sedentaria</taxon>
        <taxon>Canalipalpata</taxon>
        <taxon>Terebellida</taxon>
        <taxon>Terebelliformia</taxon>
        <taxon>Alvinellidae</taxon>
        <taxon>Paralvinella</taxon>
    </lineage>
</organism>
<comment type="caution">
    <text evidence="14">The sequence shown here is derived from an EMBL/GenBank/DDBJ whole genome shotgun (WGS) entry which is preliminary data.</text>
</comment>
<dbReference type="InterPro" id="IPR039949">
    <property type="entry name" value="NAA40"/>
</dbReference>
<dbReference type="GO" id="GO:1990189">
    <property type="term" value="F:protein N-terminal-serine acetyltransferase activity"/>
    <property type="evidence" value="ECO:0007669"/>
    <property type="project" value="UniProtKB-EC"/>
</dbReference>
<name>A0AAD9KAZ8_9ANNE</name>
<keyword evidence="6" id="KW-0963">Cytoplasm</keyword>
<dbReference type="PROSITE" id="PS51186">
    <property type="entry name" value="GNAT"/>
    <property type="match status" value="1"/>
</dbReference>
<gene>
    <name evidence="14" type="ORF">LSH36_17g06030</name>
</gene>
<keyword evidence="8" id="KW-0539">Nucleus</keyword>
<dbReference type="EMBL" id="JAODUP010000017">
    <property type="protein sequence ID" value="KAK2168379.1"/>
    <property type="molecule type" value="Genomic_DNA"/>
</dbReference>
<evidence type="ECO:0000256" key="5">
    <source>
        <dbReference type="ARBA" id="ARBA00015043"/>
    </source>
</evidence>
<evidence type="ECO:0000256" key="1">
    <source>
        <dbReference type="ARBA" id="ARBA00004123"/>
    </source>
</evidence>
<evidence type="ECO:0000259" key="13">
    <source>
        <dbReference type="PROSITE" id="PS51186"/>
    </source>
</evidence>
<dbReference type="SUPFAM" id="SSF55729">
    <property type="entry name" value="Acyl-CoA N-acyltransferases (Nat)"/>
    <property type="match status" value="1"/>
</dbReference>
<dbReference type="Proteomes" id="UP001208570">
    <property type="component" value="Unassembled WGS sequence"/>
</dbReference>
<feature type="domain" description="N-acetyltransferase" evidence="13">
    <location>
        <begin position="1"/>
        <end position="114"/>
    </location>
</feature>
<evidence type="ECO:0000256" key="8">
    <source>
        <dbReference type="ARBA" id="ARBA00023242"/>
    </source>
</evidence>
<accession>A0AAD9KAZ8</accession>
<dbReference type="EC" id="2.3.1.257" evidence="4"/>
<keyword evidence="7" id="KW-0808">Transferase</keyword>
<comment type="catalytic activity">
    <reaction evidence="11">
        <text>N-terminal L-seryl-[histone H4] + acetyl-CoA = N-terminal N(alpha)-acetyl-L-seryl-[histone H4] + CoA + H(+)</text>
        <dbReference type="Rhea" id="RHEA:50596"/>
        <dbReference type="Rhea" id="RHEA-COMP:12740"/>
        <dbReference type="Rhea" id="RHEA-COMP:12743"/>
        <dbReference type="ChEBI" id="CHEBI:15378"/>
        <dbReference type="ChEBI" id="CHEBI:57287"/>
        <dbReference type="ChEBI" id="CHEBI:57288"/>
        <dbReference type="ChEBI" id="CHEBI:64738"/>
        <dbReference type="ChEBI" id="CHEBI:83690"/>
        <dbReference type="EC" id="2.3.1.257"/>
    </reaction>
</comment>
<feature type="region of interest" description="Disordered" evidence="12">
    <location>
        <begin position="124"/>
        <end position="143"/>
    </location>
</feature>
<dbReference type="GO" id="GO:0043998">
    <property type="term" value="F:histone H2A acetyltransferase activity"/>
    <property type="evidence" value="ECO:0007669"/>
    <property type="project" value="InterPro"/>
</dbReference>
<sequence>MADERAWYLIARDETDKPVAFVHFRFDVDFDFEVLYCYEIQLIQAVRRKGLGKFLMQILELLAHKAQMKKVMCTVFNNNYASRAFFMEKLRYEVDETSPEETMVEALYDEEGYTYQILCKKTTQKNKRVENSSPPKNAASNGD</sequence>
<dbReference type="Pfam" id="PF00583">
    <property type="entry name" value="Acetyltransf_1"/>
    <property type="match status" value="1"/>
</dbReference>
<evidence type="ECO:0000256" key="10">
    <source>
        <dbReference type="ARBA" id="ARBA00047821"/>
    </source>
</evidence>
<evidence type="ECO:0000256" key="6">
    <source>
        <dbReference type="ARBA" id="ARBA00022490"/>
    </source>
</evidence>
<evidence type="ECO:0000313" key="15">
    <source>
        <dbReference type="Proteomes" id="UP001208570"/>
    </source>
</evidence>
<evidence type="ECO:0000256" key="11">
    <source>
        <dbReference type="ARBA" id="ARBA00049524"/>
    </source>
</evidence>
<comment type="catalytic activity">
    <reaction evidence="10">
        <text>N-terminal L-seryl-[histone H2A] + acetyl-CoA = N-terminal N(alpha)-acetyl-L-seryl-[histone H2A] + CoA + H(+)</text>
        <dbReference type="Rhea" id="RHEA:50600"/>
        <dbReference type="Rhea" id="RHEA-COMP:12742"/>
        <dbReference type="Rhea" id="RHEA-COMP:12744"/>
        <dbReference type="ChEBI" id="CHEBI:15378"/>
        <dbReference type="ChEBI" id="CHEBI:57287"/>
        <dbReference type="ChEBI" id="CHEBI:57288"/>
        <dbReference type="ChEBI" id="CHEBI:64738"/>
        <dbReference type="ChEBI" id="CHEBI:83690"/>
        <dbReference type="EC" id="2.3.1.257"/>
    </reaction>
</comment>
<evidence type="ECO:0000256" key="2">
    <source>
        <dbReference type="ARBA" id="ARBA00004496"/>
    </source>
</evidence>
<dbReference type="GO" id="GO:0010485">
    <property type="term" value="F:histone H4 acetyltransferase activity"/>
    <property type="evidence" value="ECO:0007669"/>
    <property type="project" value="InterPro"/>
</dbReference>
<protein>
    <recommendedName>
        <fullName evidence="5">N-alpha-acetyltransferase 40</fullName>
        <ecNumber evidence="4">2.3.1.257</ecNumber>
    </recommendedName>
</protein>
<dbReference type="PANTHER" id="PTHR20531:SF1">
    <property type="entry name" value="N-ALPHA-ACETYLTRANSFERASE 40"/>
    <property type="match status" value="1"/>
</dbReference>
<comment type="similarity">
    <text evidence="3">Belongs to the acetyltransferase family. NAA40 subfamily.</text>
</comment>
<evidence type="ECO:0000256" key="3">
    <source>
        <dbReference type="ARBA" id="ARBA00008870"/>
    </source>
</evidence>
<comment type="subcellular location">
    <subcellularLocation>
        <location evidence="2">Cytoplasm</location>
    </subcellularLocation>
    <subcellularLocation>
        <location evidence="1">Nucleus</location>
    </subcellularLocation>
</comment>
<dbReference type="GO" id="GO:0005634">
    <property type="term" value="C:nucleus"/>
    <property type="evidence" value="ECO:0007669"/>
    <property type="project" value="UniProtKB-SubCell"/>
</dbReference>
<dbReference type="Gene3D" id="3.40.630.30">
    <property type="match status" value="1"/>
</dbReference>
<evidence type="ECO:0000313" key="14">
    <source>
        <dbReference type="EMBL" id="KAK2168379.1"/>
    </source>
</evidence>
<evidence type="ECO:0000256" key="4">
    <source>
        <dbReference type="ARBA" id="ARBA00012950"/>
    </source>
</evidence>
<dbReference type="CDD" id="cd04301">
    <property type="entry name" value="NAT_SF"/>
    <property type="match status" value="1"/>
</dbReference>
<dbReference type="GO" id="GO:0005737">
    <property type="term" value="C:cytoplasm"/>
    <property type="evidence" value="ECO:0007669"/>
    <property type="project" value="UniProtKB-SubCell"/>
</dbReference>
<proteinExistence type="inferred from homology"/>
<evidence type="ECO:0000256" key="7">
    <source>
        <dbReference type="ARBA" id="ARBA00022679"/>
    </source>
</evidence>
<evidence type="ECO:0000256" key="9">
    <source>
        <dbReference type="ARBA" id="ARBA00023315"/>
    </source>
</evidence>
<dbReference type="AlphaFoldDB" id="A0AAD9KAZ8"/>
<keyword evidence="9" id="KW-0012">Acyltransferase</keyword>
<dbReference type="InterPro" id="IPR016181">
    <property type="entry name" value="Acyl_CoA_acyltransferase"/>
</dbReference>
<evidence type="ECO:0000256" key="12">
    <source>
        <dbReference type="SAM" id="MobiDB-lite"/>
    </source>
</evidence>
<dbReference type="PANTHER" id="PTHR20531">
    <property type="entry name" value="N-ALPHA-ACETYLTRANSFERASE 40"/>
    <property type="match status" value="1"/>
</dbReference>
<reference evidence="14" key="1">
    <citation type="journal article" date="2023" name="Mol. Biol. Evol.">
        <title>Third-Generation Sequencing Reveals the Adaptive Role of the Epigenome in Three Deep-Sea Polychaetes.</title>
        <authorList>
            <person name="Perez M."/>
            <person name="Aroh O."/>
            <person name="Sun Y."/>
            <person name="Lan Y."/>
            <person name="Juniper S.K."/>
            <person name="Young C.R."/>
            <person name="Angers B."/>
            <person name="Qian P.Y."/>
        </authorList>
    </citation>
    <scope>NUCLEOTIDE SEQUENCE</scope>
    <source>
        <strain evidence="14">P08H-3</strain>
    </source>
</reference>
<dbReference type="InterPro" id="IPR000182">
    <property type="entry name" value="GNAT_dom"/>
</dbReference>
<feature type="compositionally biased region" description="Polar residues" evidence="12">
    <location>
        <begin position="131"/>
        <end position="143"/>
    </location>
</feature>
<keyword evidence="15" id="KW-1185">Reference proteome</keyword>